<evidence type="ECO:0000313" key="2">
    <source>
        <dbReference type="EMBL" id="KAF2773440.1"/>
    </source>
</evidence>
<sequence>MASSDKPRDDSPRSDARAQALQSNLDNTISSRPSTSYNPKSDSPAAPTDAHSSPAQGSQRGLQQDPTRSQGAPGPPLLLPGQNPYPRNGWTTFPQQQSPLPMAQERTGLYGPSVAYGSIVSQHQVAPNMAHLFPARQMHLLHQQPLGYFPQPAPGTGYPHQGPLMPPGQYLGQQLLTPGFDFGAFPLNPVQVPSPPGGSFRPAAQEERVHQQQPRTQSRAAHVLAGSIPLAWTDDDTEQVFHQIEAEAESDVEQEVPGIHVARSEWNRRNLERTDAINQIERTRQSARNRAFVREHRHELQSVAQHYRIEHGERSSEPAIPGSTLREQQAHGRPQFESQRRRSWPAQGSREPQKTPRRRCAPGWGPDEKPFGWGQPPFDISRLDFETALNCLTPPEKSIVPSSWAENAETRRAVAAAREEAEAEAEADEDEDEDKEQGDDEEEEAYQDFTFGQFAAQSATSALPATTNPSHHHATATGSPRPSSRPTGDHSQGSSTARRPITSVDDEDENTAISTPPSDRPRPILKLPLPTADSGESPADSGKKRKHVRFAEGT</sequence>
<proteinExistence type="predicted"/>
<feature type="region of interest" description="Disordered" evidence="1">
    <location>
        <begin position="306"/>
        <end position="378"/>
    </location>
</feature>
<reference evidence="2" key="1">
    <citation type="journal article" date="2020" name="Stud. Mycol.">
        <title>101 Dothideomycetes genomes: a test case for predicting lifestyles and emergence of pathogens.</title>
        <authorList>
            <person name="Haridas S."/>
            <person name="Albert R."/>
            <person name="Binder M."/>
            <person name="Bloem J."/>
            <person name="Labutti K."/>
            <person name="Salamov A."/>
            <person name="Andreopoulos B."/>
            <person name="Baker S."/>
            <person name="Barry K."/>
            <person name="Bills G."/>
            <person name="Bluhm B."/>
            <person name="Cannon C."/>
            <person name="Castanera R."/>
            <person name="Culley D."/>
            <person name="Daum C."/>
            <person name="Ezra D."/>
            <person name="Gonzalez J."/>
            <person name="Henrissat B."/>
            <person name="Kuo A."/>
            <person name="Liang C."/>
            <person name="Lipzen A."/>
            <person name="Lutzoni F."/>
            <person name="Magnuson J."/>
            <person name="Mondo S."/>
            <person name="Nolan M."/>
            <person name="Ohm R."/>
            <person name="Pangilinan J."/>
            <person name="Park H.-J."/>
            <person name="Ramirez L."/>
            <person name="Alfaro M."/>
            <person name="Sun H."/>
            <person name="Tritt A."/>
            <person name="Yoshinaga Y."/>
            <person name="Zwiers L.-H."/>
            <person name="Turgeon B."/>
            <person name="Goodwin S."/>
            <person name="Spatafora J."/>
            <person name="Crous P."/>
            <person name="Grigoriev I."/>
        </authorList>
    </citation>
    <scope>NUCLEOTIDE SEQUENCE</scope>
    <source>
        <strain evidence="2">CBS 116005</strain>
    </source>
</reference>
<feature type="region of interest" description="Disordered" evidence="1">
    <location>
        <begin position="395"/>
        <end position="554"/>
    </location>
</feature>
<dbReference type="EMBL" id="ML995811">
    <property type="protein sequence ID" value="KAF2773440.1"/>
    <property type="molecule type" value="Genomic_DNA"/>
</dbReference>
<feature type="compositionally biased region" description="Polar residues" evidence="1">
    <location>
        <begin position="21"/>
        <end position="41"/>
    </location>
</feature>
<feature type="compositionally biased region" description="Acidic residues" evidence="1">
    <location>
        <begin position="421"/>
        <end position="446"/>
    </location>
</feature>
<evidence type="ECO:0000256" key="1">
    <source>
        <dbReference type="SAM" id="MobiDB-lite"/>
    </source>
</evidence>
<feature type="compositionally biased region" description="Basic and acidic residues" evidence="1">
    <location>
        <begin position="408"/>
        <end position="420"/>
    </location>
</feature>
<accession>A0A6G1LLE6</accession>
<gene>
    <name evidence="2" type="ORF">EJ03DRAFT_347945</name>
</gene>
<feature type="region of interest" description="Disordered" evidence="1">
    <location>
        <begin position="1"/>
        <end position="97"/>
    </location>
</feature>
<feature type="compositionally biased region" description="Basic and acidic residues" evidence="1">
    <location>
        <begin position="1"/>
        <end position="16"/>
    </location>
</feature>
<feature type="compositionally biased region" description="Basic and acidic residues" evidence="1">
    <location>
        <begin position="307"/>
        <end position="316"/>
    </location>
</feature>
<dbReference type="Proteomes" id="UP000799436">
    <property type="component" value="Unassembled WGS sequence"/>
</dbReference>
<keyword evidence="3" id="KW-1185">Reference proteome</keyword>
<feature type="compositionally biased region" description="Polar residues" evidence="1">
    <location>
        <begin position="455"/>
        <end position="469"/>
    </location>
</feature>
<name>A0A6G1LLE6_9PEZI</name>
<protein>
    <submittedName>
        <fullName evidence="2">Uncharacterized protein</fullName>
    </submittedName>
</protein>
<dbReference type="AlphaFoldDB" id="A0A6G1LLE6"/>
<organism evidence="2 3">
    <name type="scientific">Teratosphaeria nubilosa</name>
    <dbReference type="NCBI Taxonomy" id="161662"/>
    <lineage>
        <taxon>Eukaryota</taxon>
        <taxon>Fungi</taxon>
        <taxon>Dikarya</taxon>
        <taxon>Ascomycota</taxon>
        <taxon>Pezizomycotina</taxon>
        <taxon>Dothideomycetes</taxon>
        <taxon>Dothideomycetidae</taxon>
        <taxon>Mycosphaerellales</taxon>
        <taxon>Teratosphaeriaceae</taxon>
        <taxon>Teratosphaeria</taxon>
    </lineage>
</organism>
<dbReference type="OrthoDB" id="10518321at2759"/>
<feature type="compositionally biased region" description="Polar residues" evidence="1">
    <location>
        <begin position="476"/>
        <end position="497"/>
    </location>
</feature>
<feature type="compositionally biased region" description="Polar residues" evidence="1">
    <location>
        <begin position="50"/>
        <end position="70"/>
    </location>
</feature>
<evidence type="ECO:0000313" key="3">
    <source>
        <dbReference type="Proteomes" id="UP000799436"/>
    </source>
</evidence>